<dbReference type="Proteomes" id="UP000193144">
    <property type="component" value="Unassembled WGS sequence"/>
</dbReference>
<name>A0A1Y1XYT7_9PLEO</name>
<evidence type="ECO:0000256" key="1">
    <source>
        <dbReference type="SAM" id="MobiDB-lite"/>
    </source>
</evidence>
<feature type="region of interest" description="Disordered" evidence="1">
    <location>
        <begin position="165"/>
        <end position="187"/>
    </location>
</feature>
<dbReference type="OrthoDB" id="436496at2759"/>
<feature type="region of interest" description="Disordered" evidence="1">
    <location>
        <begin position="228"/>
        <end position="421"/>
    </location>
</feature>
<protein>
    <submittedName>
        <fullName evidence="2">Uncharacterized protein</fullName>
    </submittedName>
</protein>
<feature type="compositionally biased region" description="Polar residues" evidence="1">
    <location>
        <begin position="412"/>
        <end position="421"/>
    </location>
</feature>
<keyword evidence="3" id="KW-1185">Reference proteome</keyword>
<evidence type="ECO:0000313" key="3">
    <source>
        <dbReference type="Proteomes" id="UP000193144"/>
    </source>
</evidence>
<comment type="caution">
    <text evidence="2">The sequence shown here is derived from an EMBL/GenBank/DDBJ whole genome shotgun (WGS) entry which is preliminary data.</text>
</comment>
<proteinExistence type="predicted"/>
<reference evidence="2 3" key="1">
    <citation type="submission" date="2016-07" db="EMBL/GenBank/DDBJ databases">
        <title>Pervasive Adenine N6-methylation of Active Genes in Fungi.</title>
        <authorList>
            <consortium name="DOE Joint Genome Institute"/>
            <person name="Mondo S.J."/>
            <person name="Dannebaum R.O."/>
            <person name="Kuo R.C."/>
            <person name="Labutti K."/>
            <person name="Haridas S."/>
            <person name="Kuo A."/>
            <person name="Salamov A."/>
            <person name="Ahrendt S.R."/>
            <person name="Lipzen A."/>
            <person name="Sullivan W."/>
            <person name="Andreopoulos W.B."/>
            <person name="Clum A."/>
            <person name="Lindquist E."/>
            <person name="Daum C."/>
            <person name="Ramamoorthy G.K."/>
            <person name="Gryganskyi A."/>
            <person name="Culley D."/>
            <person name="Magnuson J.K."/>
            <person name="James T.Y."/>
            <person name="O'Malley M.A."/>
            <person name="Stajich J.E."/>
            <person name="Spatafora J.W."/>
            <person name="Visel A."/>
            <person name="Grigoriev I.V."/>
        </authorList>
    </citation>
    <scope>NUCLEOTIDE SEQUENCE [LARGE SCALE GENOMIC DNA]</scope>
    <source>
        <strain evidence="2 3">CBS 115471</strain>
    </source>
</reference>
<gene>
    <name evidence="2" type="ORF">BCR34DRAFT_299306</name>
</gene>
<accession>A0A1Y1XYT7</accession>
<evidence type="ECO:0000313" key="2">
    <source>
        <dbReference type="EMBL" id="ORX90923.1"/>
    </source>
</evidence>
<dbReference type="STRING" id="1231657.A0A1Y1XYT7"/>
<dbReference type="AlphaFoldDB" id="A0A1Y1XYT7"/>
<dbReference type="EMBL" id="MCFA01000504">
    <property type="protein sequence ID" value="ORX90923.1"/>
    <property type="molecule type" value="Genomic_DNA"/>
</dbReference>
<sequence>MPTHRGVSVALCSQWEAQPMAEYEPIPQDYYDNLNIPGVVPQHINEETATRCVYVLVQPRCQFWLTYSIAPPVPEEQGFLFKLYINNAPIVNWSCGKDEDWYGTTMFGLYEKDQDGKKRYEKRMFFFTGPGNGEDTWKGVTDPFDMDACVEVRVHRTHGRMRIPRESKQAPGNDALGKGMDLTPGGRARSDIPKRFYKFALIDPIDQPFVTFRWFYRSKEQMEYLGLVDRSDKPASSRDEPATPENLSSPRPLARWGRRVGDKVFRTNRSRTPTSQHADHYIPKGAPRTDGSDGSPKARHSGGGTPPQFHRLSGPPSLKPSPPKQRSQLPSIPMKHDDDELSPAAYRPHPAYPVDEWTVTTPSPVKSIRDGISTPPLRRRGISATTLMNVVSNALKRRTPGAESEDGGSRKASGNTPYPTL</sequence>
<feature type="compositionally biased region" description="Basic and acidic residues" evidence="1">
    <location>
        <begin position="229"/>
        <end position="241"/>
    </location>
</feature>
<feature type="compositionally biased region" description="Polar residues" evidence="1">
    <location>
        <begin position="383"/>
        <end position="392"/>
    </location>
</feature>
<organism evidence="2 3">
    <name type="scientific">Clohesyomyces aquaticus</name>
    <dbReference type="NCBI Taxonomy" id="1231657"/>
    <lineage>
        <taxon>Eukaryota</taxon>
        <taxon>Fungi</taxon>
        <taxon>Dikarya</taxon>
        <taxon>Ascomycota</taxon>
        <taxon>Pezizomycotina</taxon>
        <taxon>Dothideomycetes</taxon>
        <taxon>Pleosporomycetidae</taxon>
        <taxon>Pleosporales</taxon>
        <taxon>Lindgomycetaceae</taxon>
        <taxon>Clohesyomyces</taxon>
    </lineage>
</organism>